<evidence type="ECO:0000256" key="7">
    <source>
        <dbReference type="SAM" id="SignalP"/>
    </source>
</evidence>
<feature type="signal peptide" evidence="7">
    <location>
        <begin position="1"/>
        <end position="21"/>
    </location>
</feature>
<proteinExistence type="predicted"/>
<dbReference type="EMBL" id="JAQZSM010000001">
    <property type="protein sequence ID" value="MDD7969855.1"/>
    <property type="molecule type" value="Genomic_DNA"/>
</dbReference>
<evidence type="ECO:0000313" key="10">
    <source>
        <dbReference type="Proteomes" id="UP001431784"/>
    </source>
</evidence>
<keyword evidence="3 6" id="KW-0479">Metal-binding</keyword>
<dbReference type="InterPro" id="IPR002327">
    <property type="entry name" value="Cyt_c_1A/1B"/>
</dbReference>
<keyword evidence="5 6" id="KW-0408">Iron</keyword>
<evidence type="ECO:0000313" key="9">
    <source>
        <dbReference type="EMBL" id="MDD7969855.1"/>
    </source>
</evidence>
<evidence type="ECO:0000259" key="8">
    <source>
        <dbReference type="PROSITE" id="PS51007"/>
    </source>
</evidence>
<keyword evidence="1" id="KW-0813">Transport</keyword>
<feature type="chain" id="PRO_5045606657" evidence="7">
    <location>
        <begin position="22"/>
        <end position="145"/>
    </location>
</feature>
<dbReference type="Gene3D" id="1.10.760.10">
    <property type="entry name" value="Cytochrome c-like domain"/>
    <property type="match status" value="1"/>
</dbReference>
<sequence>MFKVKTAALAVLFALPFAAQAEPTGDAAAGEQNFRQCASCHGIVSPDGDVIQRLAPTGPNLWGVAGRQAGTYEGYERFSSAMQAAGAEHDVIWDEENFVAYVTDPVGFLREVTGDARARGNMNHRLRGSAEDLYAYLAQYSAEEE</sequence>
<evidence type="ECO:0000256" key="5">
    <source>
        <dbReference type="ARBA" id="ARBA00023004"/>
    </source>
</evidence>
<comment type="caution">
    <text evidence="9">The sequence shown here is derived from an EMBL/GenBank/DDBJ whole genome shotgun (WGS) entry which is preliminary data.</text>
</comment>
<keyword evidence="2 6" id="KW-0349">Heme</keyword>
<evidence type="ECO:0000256" key="1">
    <source>
        <dbReference type="ARBA" id="ARBA00022448"/>
    </source>
</evidence>
<reference evidence="9" key="1">
    <citation type="submission" date="2023-02" db="EMBL/GenBank/DDBJ databases">
        <title>Description of Roseinatronobacter alkalisoli sp. nov., an alkaliphilic bacerium isolated from soda soil.</title>
        <authorList>
            <person name="Wei W."/>
        </authorList>
    </citation>
    <scope>NUCLEOTIDE SEQUENCE</scope>
    <source>
        <strain evidence="9">HJB301</strain>
    </source>
</reference>
<dbReference type="RefSeq" id="WP_274350366.1">
    <property type="nucleotide sequence ID" value="NZ_JAQZSM010000001.1"/>
</dbReference>
<gene>
    <name evidence="9" type="ORF">PUT78_01975</name>
</gene>
<dbReference type="InterPro" id="IPR036909">
    <property type="entry name" value="Cyt_c-like_dom_sf"/>
</dbReference>
<evidence type="ECO:0000256" key="4">
    <source>
        <dbReference type="ARBA" id="ARBA00022982"/>
    </source>
</evidence>
<feature type="domain" description="Cytochrome c" evidence="8">
    <location>
        <begin position="25"/>
        <end position="141"/>
    </location>
</feature>
<keyword evidence="4" id="KW-0249">Electron transport</keyword>
<protein>
    <submittedName>
        <fullName evidence="9">C-type cytochrome</fullName>
    </submittedName>
</protein>
<name>A0ABT5T408_9RHOB</name>
<evidence type="ECO:0000256" key="2">
    <source>
        <dbReference type="ARBA" id="ARBA00022617"/>
    </source>
</evidence>
<keyword evidence="7" id="KW-0732">Signal</keyword>
<dbReference type="PROSITE" id="PS51007">
    <property type="entry name" value="CYTC"/>
    <property type="match status" value="1"/>
</dbReference>
<dbReference type="SUPFAM" id="SSF46626">
    <property type="entry name" value="Cytochrome c"/>
    <property type="match status" value="1"/>
</dbReference>
<organism evidence="9 10">
    <name type="scientific">Roseinatronobacter alkalisoli</name>
    <dbReference type="NCBI Taxonomy" id="3028235"/>
    <lineage>
        <taxon>Bacteria</taxon>
        <taxon>Pseudomonadati</taxon>
        <taxon>Pseudomonadota</taxon>
        <taxon>Alphaproteobacteria</taxon>
        <taxon>Rhodobacterales</taxon>
        <taxon>Paracoccaceae</taxon>
        <taxon>Roseinatronobacter</taxon>
    </lineage>
</organism>
<dbReference type="Proteomes" id="UP001431784">
    <property type="component" value="Unassembled WGS sequence"/>
</dbReference>
<evidence type="ECO:0000256" key="3">
    <source>
        <dbReference type="ARBA" id="ARBA00022723"/>
    </source>
</evidence>
<dbReference type="PANTHER" id="PTHR11961">
    <property type="entry name" value="CYTOCHROME C"/>
    <property type="match status" value="1"/>
</dbReference>
<accession>A0ABT5T408</accession>
<dbReference type="InterPro" id="IPR009056">
    <property type="entry name" value="Cyt_c-like_dom"/>
</dbReference>
<keyword evidence="10" id="KW-1185">Reference proteome</keyword>
<evidence type="ECO:0000256" key="6">
    <source>
        <dbReference type="PROSITE-ProRule" id="PRU00433"/>
    </source>
</evidence>